<feature type="compositionally biased region" description="Polar residues" evidence="8">
    <location>
        <begin position="570"/>
        <end position="581"/>
    </location>
</feature>
<keyword evidence="3 9" id="KW-0812">Transmembrane</keyword>
<dbReference type="GO" id="GO:0016887">
    <property type="term" value="F:ATP hydrolysis activity"/>
    <property type="evidence" value="ECO:0007669"/>
    <property type="project" value="InterPro"/>
</dbReference>
<dbReference type="CDD" id="cd03250">
    <property type="entry name" value="ABCC_MRP_domain1"/>
    <property type="match status" value="1"/>
</dbReference>
<dbReference type="InterPro" id="IPR003439">
    <property type="entry name" value="ABC_transporter-like_ATP-bd"/>
</dbReference>
<dbReference type="GO" id="GO:0016020">
    <property type="term" value="C:membrane"/>
    <property type="evidence" value="ECO:0007669"/>
    <property type="project" value="UniProtKB-SubCell"/>
</dbReference>
<keyword evidence="7 9" id="KW-0472">Membrane</keyword>
<evidence type="ECO:0000256" key="2">
    <source>
        <dbReference type="ARBA" id="ARBA00022448"/>
    </source>
</evidence>
<dbReference type="VEuPathDB" id="FungiDB:BLGHR1_14749"/>
<organism evidence="12 13">
    <name type="scientific">Blumeria hordei</name>
    <name type="common">Barley powdery mildew</name>
    <name type="synonym">Blumeria graminis f. sp. hordei</name>
    <dbReference type="NCBI Taxonomy" id="2867405"/>
    <lineage>
        <taxon>Eukaryota</taxon>
        <taxon>Fungi</taxon>
        <taxon>Dikarya</taxon>
        <taxon>Ascomycota</taxon>
        <taxon>Pezizomycotina</taxon>
        <taxon>Leotiomycetes</taxon>
        <taxon>Erysiphales</taxon>
        <taxon>Erysiphaceae</taxon>
        <taxon>Blumeria</taxon>
    </lineage>
</organism>
<gene>
    <name evidence="12" type="ORF">BLGHR1_14749</name>
</gene>
<dbReference type="InterPro" id="IPR011527">
    <property type="entry name" value="ABC1_TM_dom"/>
</dbReference>
<feature type="transmembrane region" description="Helical" evidence="9">
    <location>
        <begin position="346"/>
        <end position="367"/>
    </location>
</feature>
<accession>A0A383UWK4</accession>
<dbReference type="InterPro" id="IPR003593">
    <property type="entry name" value="AAA+_ATPase"/>
</dbReference>
<feature type="transmembrane region" description="Helical" evidence="9">
    <location>
        <begin position="1105"/>
        <end position="1123"/>
    </location>
</feature>
<keyword evidence="4" id="KW-0547">Nucleotide-binding</keyword>
<feature type="transmembrane region" description="Helical" evidence="9">
    <location>
        <begin position="881"/>
        <end position="902"/>
    </location>
</feature>
<dbReference type="SUPFAM" id="SSF90123">
    <property type="entry name" value="ABC transporter transmembrane region"/>
    <property type="match status" value="2"/>
</dbReference>
<evidence type="ECO:0000256" key="8">
    <source>
        <dbReference type="SAM" id="MobiDB-lite"/>
    </source>
</evidence>
<evidence type="ECO:0000256" key="6">
    <source>
        <dbReference type="ARBA" id="ARBA00022989"/>
    </source>
</evidence>
<dbReference type="FunFam" id="3.40.50.300:FF:000997">
    <property type="entry name" value="Multidrug resistance-associated protein 1"/>
    <property type="match status" value="1"/>
</dbReference>
<dbReference type="GO" id="GO:0005524">
    <property type="term" value="F:ATP binding"/>
    <property type="evidence" value="ECO:0007669"/>
    <property type="project" value="UniProtKB-KW"/>
</dbReference>
<evidence type="ECO:0000256" key="7">
    <source>
        <dbReference type="ARBA" id="ARBA00023136"/>
    </source>
</evidence>
<feature type="domain" description="ABC transmembrane type-1" evidence="11">
    <location>
        <begin position="188"/>
        <end position="513"/>
    </location>
</feature>
<dbReference type="Pfam" id="PF00005">
    <property type="entry name" value="ABC_tran"/>
    <property type="match status" value="2"/>
</dbReference>
<feature type="region of interest" description="Disordered" evidence="8">
    <location>
        <begin position="285"/>
        <end position="321"/>
    </location>
</feature>
<dbReference type="SUPFAM" id="SSF52540">
    <property type="entry name" value="P-loop containing nucleoside triphosphate hydrolases"/>
    <property type="match status" value="2"/>
</dbReference>
<feature type="domain" description="ABC transporter" evidence="10">
    <location>
        <begin position="1192"/>
        <end position="1432"/>
    </location>
</feature>
<feature type="transmembrane region" description="Helical" evidence="9">
    <location>
        <begin position="914"/>
        <end position="941"/>
    </location>
</feature>
<feature type="transmembrane region" description="Helical" evidence="9">
    <location>
        <begin position="187"/>
        <end position="208"/>
    </location>
</feature>
<evidence type="ECO:0000313" key="12">
    <source>
        <dbReference type="EMBL" id="SZF03955.1"/>
    </source>
</evidence>
<dbReference type="PROSITE" id="PS50929">
    <property type="entry name" value="ABC_TM1F"/>
    <property type="match status" value="2"/>
</dbReference>
<dbReference type="InterPro" id="IPR050173">
    <property type="entry name" value="ABC_transporter_C-like"/>
</dbReference>
<keyword evidence="5" id="KW-0067">ATP-binding</keyword>
<comment type="subcellular location">
    <subcellularLocation>
        <location evidence="1">Membrane</location>
        <topology evidence="1">Multi-pass membrane protein</topology>
    </subcellularLocation>
</comment>
<dbReference type="CDD" id="cd18597">
    <property type="entry name" value="ABC_6TM_YOR1_D1_like"/>
    <property type="match status" value="1"/>
</dbReference>
<dbReference type="PROSITE" id="PS00211">
    <property type="entry name" value="ABC_TRANSPORTER_1"/>
    <property type="match status" value="2"/>
</dbReference>
<feature type="compositionally biased region" description="Basic and acidic residues" evidence="8">
    <location>
        <begin position="582"/>
        <end position="595"/>
    </location>
</feature>
<dbReference type="PROSITE" id="PS50893">
    <property type="entry name" value="ABC_TRANSPORTER_2"/>
    <property type="match status" value="2"/>
</dbReference>
<dbReference type="Gene3D" id="3.40.50.300">
    <property type="entry name" value="P-loop containing nucleotide triphosphate hydrolases"/>
    <property type="match status" value="2"/>
</dbReference>
<dbReference type="CDD" id="cd03244">
    <property type="entry name" value="ABCC_MRP_domain2"/>
    <property type="match status" value="1"/>
</dbReference>
<dbReference type="FunFam" id="3.40.50.300:FF:000565">
    <property type="entry name" value="ABC bile acid transporter"/>
    <property type="match status" value="1"/>
</dbReference>
<feature type="domain" description="ABC transporter" evidence="10">
    <location>
        <begin position="582"/>
        <end position="819"/>
    </location>
</feature>
<protein>
    <submittedName>
        <fullName evidence="12">Uncharacterized protein</fullName>
    </submittedName>
</protein>
<evidence type="ECO:0000259" key="10">
    <source>
        <dbReference type="PROSITE" id="PS50893"/>
    </source>
</evidence>
<keyword evidence="6 9" id="KW-1133">Transmembrane helix</keyword>
<name>A0A383UWK4_BLUHO</name>
<dbReference type="CDD" id="cd18606">
    <property type="entry name" value="ABC_6TM_YOR1_D2_like"/>
    <property type="match status" value="1"/>
</dbReference>
<evidence type="ECO:0000256" key="5">
    <source>
        <dbReference type="ARBA" id="ARBA00022840"/>
    </source>
</evidence>
<feature type="transmembrane region" description="Helical" evidence="9">
    <location>
        <begin position="991"/>
        <end position="1009"/>
    </location>
</feature>
<feature type="transmembrane region" description="Helical" evidence="9">
    <location>
        <begin position="373"/>
        <end position="395"/>
    </location>
</feature>
<evidence type="ECO:0000313" key="13">
    <source>
        <dbReference type="Proteomes" id="UP000275772"/>
    </source>
</evidence>
<dbReference type="InterPro" id="IPR027417">
    <property type="entry name" value="P-loop_NTPase"/>
</dbReference>
<dbReference type="Pfam" id="PF00664">
    <property type="entry name" value="ABC_membrane"/>
    <property type="match status" value="2"/>
</dbReference>
<dbReference type="Gene3D" id="1.20.1560.10">
    <property type="entry name" value="ABC transporter type 1, transmembrane domain"/>
    <property type="match status" value="2"/>
</dbReference>
<evidence type="ECO:0000256" key="3">
    <source>
        <dbReference type="ARBA" id="ARBA00022692"/>
    </source>
</evidence>
<proteinExistence type="predicted"/>
<dbReference type="SMART" id="SM00382">
    <property type="entry name" value="AAA"/>
    <property type="match status" value="2"/>
</dbReference>
<dbReference type="PANTHER" id="PTHR24223:SF464">
    <property type="entry name" value="ABC-TYPE TRANSPORTER CICA"/>
    <property type="match status" value="1"/>
</dbReference>
<dbReference type="EMBL" id="UNSH01000060">
    <property type="protein sequence ID" value="SZF03955.1"/>
    <property type="molecule type" value="Genomic_DNA"/>
</dbReference>
<feature type="domain" description="ABC transmembrane type-1" evidence="11">
    <location>
        <begin position="881"/>
        <end position="1156"/>
    </location>
</feature>
<reference evidence="12 13" key="1">
    <citation type="submission" date="2017-11" db="EMBL/GenBank/DDBJ databases">
        <authorList>
            <person name="Kracher B."/>
        </authorList>
    </citation>
    <scope>NUCLEOTIDE SEQUENCE [LARGE SCALE GENOMIC DNA]</scope>
    <source>
        <strain evidence="12 13">RACE1</strain>
    </source>
</reference>
<dbReference type="FunFam" id="1.20.1560.10:FF:000010">
    <property type="entry name" value="Multidrug resistance-associated ABC transporter"/>
    <property type="match status" value="1"/>
</dbReference>
<evidence type="ECO:0000256" key="4">
    <source>
        <dbReference type="ARBA" id="ARBA00022741"/>
    </source>
</evidence>
<feature type="transmembrane region" description="Helical" evidence="9">
    <location>
        <begin position="228"/>
        <end position="247"/>
    </location>
</feature>
<evidence type="ECO:0000256" key="9">
    <source>
        <dbReference type="SAM" id="Phobius"/>
    </source>
</evidence>
<dbReference type="Proteomes" id="UP000275772">
    <property type="component" value="Unassembled WGS sequence"/>
</dbReference>
<evidence type="ECO:0000259" key="11">
    <source>
        <dbReference type="PROSITE" id="PS50929"/>
    </source>
</evidence>
<feature type="compositionally biased region" description="Basic and acidic residues" evidence="8">
    <location>
        <begin position="292"/>
        <end position="309"/>
    </location>
</feature>
<dbReference type="PANTHER" id="PTHR24223">
    <property type="entry name" value="ATP-BINDING CASSETTE SUB-FAMILY C"/>
    <property type="match status" value="1"/>
</dbReference>
<dbReference type="InterPro" id="IPR036640">
    <property type="entry name" value="ABC1_TM_sf"/>
</dbReference>
<feature type="region of interest" description="Disordered" evidence="8">
    <location>
        <begin position="570"/>
        <end position="605"/>
    </location>
</feature>
<sequence>MAASFGDHAQSPYLVTEGRKILNDTSLDSTEQDDCLIVDDLRRNSPEPEREASIIDPHPTLWTRSHSTAHSSVPTSAPQEIPGKKRSWLIRFNPLRRGKIPAVPQEKAASREFTAGFFSLLYFQWMTPLIKLGYQRQLQENDLWSVNPRRATHLLTSKLELSFEKRVARGDKYPLLFALYETFRTEFLVGAICQLSASLIQATSPFILKYLIQFSQRTSDAHSNGNPAPSIGIGLGLVFGITLMQMIQSLQTNHFIYRGMTVGGQARAALISLIFEKAMKISPRAKAGGKPMESETHDKEAETTEDYPKSPRGHVKGRTNETHAWGNGKVMNLMSVDSYRVDQASVLFHLIWTAPIACILTLVFLVINIGYSAVAGFSLLIIGLPVMTEVVKCLLARRKRINRITDQRISLTQEILQAVRFVKLFSWECAFLNQLQRIRNREVHAIQILLSIRNALNTTSMSLPIFASMLAFITYSLTNHNLEPAKVFSSLALFNSLRMPLNLLPVVIGQTTDAWSSISRIQEYLLSEEMEKVAPIDVETDRAVEVINANFTWEKIYSQESKQVDQHAMTNNFESSNTSPSRDTEDVSRNAEKKPLHNTTPEYGSTLVGDEGPFKLCDIDFTIGKNELVAVIGAVGSGKSSLLAALAGDMRQTRGNMRLGANRAYCPQYAWIQNATVRENILFGKKMKDDWQVIDACALRPDLEMLPQGDRTEIGERGITVSGGQRQRINIARAIYFDAGLILMDDPLSAVDAHVGQHIFEVAILKLMKHKSRILVTHQLWVLSRCDRVIWMEDGQIRAIDSFDNLIRENNGFHLLMENASVDQEEKKSSNEPIVGEDTQLSKKSNGMKLMQAEERSLNSVPWSVYYEYIRASGSIFNAPLALIFLIASQGSNIATSLWLSWWTSDHLGYSKNIYIGVYVALGFTQAFLVFSFSLTLTLMGTVASKTMMSRAIIRTLRAPMSFFDTTPLGRITNRFSRDVDVMDNELPDSLRLYSLTLVMILTIFSLTIAYFHFFAVALVPFFLLLILSSRYYRASSRELKRIEAILRSHVFAKFSEGLSGTACIRAYGTQSQFFEGLQASIDNMNSAYYLTFANQRWLSTRLDIIGNFLILVAGALIVSSRFNIRPSIAGLILSYTLSIAQMIQFTIRQLAEVENGMNATERLHYYGTSLEEEAPLHTVDVRKTWPESGEIRFDNVQMRYRPHLPLILSGLSMCIRGGEHIGVVGRTGAGKSSIMITLFRLVELSAGRITIDGLDISSIGLHDLRSRLAIIPQDPTLFKGTIRSNLDPFGQHTDLKLWSALYQSALVAPSPELEDGNIGRIHLDSLVEDEGLNFSLGQRQLMALARALVHDARIVICDEATSSVDIETDKKIQQTIASVFKGKTLLCIAHRLKTILNYDRICVLEHGSVAEFDTPWKLWKMGGIFRSLCDKSGIGEADFVMDEE</sequence>
<evidence type="ECO:0000256" key="1">
    <source>
        <dbReference type="ARBA" id="ARBA00004141"/>
    </source>
</evidence>
<keyword evidence="2" id="KW-0813">Transport</keyword>
<dbReference type="InterPro" id="IPR017871">
    <property type="entry name" value="ABC_transporter-like_CS"/>
</dbReference>
<dbReference type="GO" id="GO:0140359">
    <property type="term" value="F:ABC-type transporter activity"/>
    <property type="evidence" value="ECO:0007669"/>
    <property type="project" value="InterPro"/>
</dbReference>